<evidence type="ECO:0008006" key="3">
    <source>
        <dbReference type="Google" id="ProtNLM"/>
    </source>
</evidence>
<keyword evidence="2" id="KW-1185">Reference proteome</keyword>
<gene>
    <name evidence="1" type="ORF">ABNX05_10985</name>
</gene>
<comment type="caution">
    <text evidence="1">The sequence shown here is derived from an EMBL/GenBank/DDBJ whole genome shotgun (WGS) entry which is preliminary data.</text>
</comment>
<evidence type="ECO:0000313" key="2">
    <source>
        <dbReference type="Proteomes" id="UP001478862"/>
    </source>
</evidence>
<sequence length="85" mass="9880">MVIHLFDEMRSNRKTSQQYIITYENKETIKELSKLGSITYKSPVINVLFIDTLKSREELLNVEGVMSVTLPKNGRLLNNKEKSTY</sequence>
<dbReference type="EMBL" id="JBEGDG010000007">
    <property type="protein sequence ID" value="MEQ6355142.1"/>
    <property type="molecule type" value="Genomic_DNA"/>
</dbReference>
<accession>A0ABV1MRL1</accession>
<proteinExistence type="predicted"/>
<dbReference type="Proteomes" id="UP001478862">
    <property type="component" value="Unassembled WGS sequence"/>
</dbReference>
<name>A0ABV1MRL1_9BACI</name>
<evidence type="ECO:0000313" key="1">
    <source>
        <dbReference type="EMBL" id="MEQ6355142.1"/>
    </source>
</evidence>
<protein>
    <recommendedName>
        <fullName evidence="3">DUF1827 family protein</fullName>
    </recommendedName>
</protein>
<reference evidence="1 2" key="1">
    <citation type="submission" date="2024-06" db="EMBL/GenBank/DDBJ databases">
        <title>Lysinibacillus zambalefons sp. nov., a Novel Firmicute Isolated from the Poon Bato Zambales Hyperalkaline Spring.</title>
        <authorList>
            <person name="Aja J.A."/>
            <person name="Lazaro J.E.H."/>
            <person name="Llorin L.D."/>
            <person name="Lim K.R."/>
            <person name="Teodosio J."/>
            <person name="Dalisay D.S."/>
        </authorList>
    </citation>
    <scope>NUCLEOTIDE SEQUENCE [LARGE SCALE GENOMIC DNA]</scope>
    <source>
        <strain evidence="1 2">M3</strain>
    </source>
</reference>
<organism evidence="1 2">
    <name type="scientific">Lysinibacillus zambalensis</name>
    <dbReference type="NCBI Taxonomy" id="3160866"/>
    <lineage>
        <taxon>Bacteria</taxon>
        <taxon>Bacillati</taxon>
        <taxon>Bacillota</taxon>
        <taxon>Bacilli</taxon>
        <taxon>Bacillales</taxon>
        <taxon>Bacillaceae</taxon>
        <taxon>Lysinibacillus</taxon>
    </lineage>
</organism>
<dbReference type="RefSeq" id="WP_349659772.1">
    <property type="nucleotide sequence ID" value="NZ_JBEGDG010000007.1"/>
</dbReference>